<accession>A0AAN6TLH7</accession>
<dbReference type="PANTHER" id="PTHR47332">
    <property type="entry name" value="SET DOMAIN-CONTAINING PROTEIN 5"/>
    <property type="match status" value="1"/>
</dbReference>
<comment type="caution">
    <text evidence="3">The sequence shown here is derived from an EMBL/GenBank/DDBJ whole genome shotgun (WGS) entry which is preliminary data.</text>
</comment>
<name>A0AAN6TLH7_9PEZI</name>
<feature type="signal peptide" evidence="1">
    <location>
        <begin position="1"/>
        <end position="18"/>
    </location>
</feature>
<sequence length="439" mass="49441">MQLRRLVSVLSLGHVITAFQTHADTHEICLSSPLLQHEVHVEQPICAAHTIQPAQNFIQVEPELWDENDERYIPAKDYKLSPPWKGPESCFTEFCIYSNKEIGGSGMVLITAARQAYLAAKFPVPAQSSIEPTAYYEKKIPGKGIGLVANRTIHKGEIIFRALPAMLIQATPHMDLDPEVREDLYRQAVDKLPESTREKFMKQMGDTIYAKMEKNAFRLYTDGDKAHSAHLASYPDVSRFNHDCRPNLHYRLRNLTHITVAVRDIPAGEELTISYIYGQEVKSERQSQLRAWGFECSCQQCTLSEADSAASDTRIRLIKELEEEIESKMASKDRGDAIRPEMGGKLVELYLAERLDTYLAPAFTRAALIYSMFGNEEKAREFATQAAEALVREYGPDARDYGSMKSLAEDPKGHWSWGIKVVSGEGVGEGRNRTRGKGK</sequence>
<proteinExistence type="predicted"/>
<keyword evidence="1" id="KW-0732">Signal</keyword>
<reference evidence="3" key="1">
    <citation type="journal article" date="2023" name="Mol. Phylogenet. Evol.">
        <title>Genome-scale phylogeny and comparative genomics of the fungal order Sordariales.</title>
        <authorList>
            <person name="Hensen N."/>
            <person name="Bonometti L."/>
            <person name="Westerberg I."/>
            <person name="Brannstrom I.O."/>
            <person name="Guillou S."/>
            <person name="Cros-Aarteil S."/>
            <person name="Calhoun S."/>
            <person name="Haridas S."/>
            <person name="Kuo A."/>
            <person name="Mondo S."/>
            <person name="Pangilinan J."/>
            <person name="Riley R."/>
            <person name="LaButti K."/>
            <person name="Andreopoulos B."/>
            <person name="Lipzen A."/>
            <person name="Chen C."/>
            <person name="Yan M."/>
            <person name="Daum C."/>
            <person name="Ng V."/>
            <person name="Clum A."/>
            <person name="Steindorff A."/>
            <person name="Ohm R.A."/>
            <person name="Martin F."/>
            <person name="Silar P."/>
            <person name="Natvig D.O."/>
            <person name="Lalanne C."/>
            <person name="Gautier V."/>
            <person name="Ament-Velasquez S.L."/>
            <person name="Kruys A."/>
            <person name="Hutchinson M.I."/>
            <person name="Powell A.J."/>
            <person name="Barry K."/>
            <person name="Miller A.N."/>
            <person name="Grigoriev I.V."/>
            <person name="Debuchy R."/>
            <person name="Gladieux P."/>
            <person name="Hiltunen Thoren M."/>
            <person name="Johannesson H."/>
        </authorList>
    </citation>
    <scope>NUCLEOTIDE SEQUENCE</scope>
    <source>
        <strain evidence="3">CBS 508.74</strain>
    </source>
</reference>
<dbReference type="Pfam" id="PF00856">
    <property type="entry name" value="SET"/>
    <property type="match status" value="1"/>
</dbReference>
<dbReference type="PANTHER" id="PTHR47332:SF6">
    <property type="entry name" value="SET DOMAIN-CONTAINING PROTEIN"/>
    <property type="match status" value="1"/>
</dbReference>
<evidence type="ECO:0000313" key="4">
    <source>
        <dbReference type="Proteomes" id="UP001302812"/>
    </source>
</evidence>
<dbReference type="InterPro" id="IPR011990">
    <property type="entry name" value="TPR-like_helical_dom_sf"/>
</dbReference>
<dbReference type="SUPFAM" id="SSF82199">
    <property type="entry name" value="SET domain"/>
    <property type="match status" value="1"/>
</dbReference>
<dbReference type="EMBL" id="MU853333">
    <property type="protein sequence ID" value="KAK4116155.1"/>
    <property type="molecule type" value="Genomic_DNA"/>
</dbReference>
<dbReference type="SMART" id="SM00317">
    <property type="entry name" value="SET"/>
    <property type="match status" value="1"/>
</dbReference>
<evidence type="ECO:0000259" key="2">
    <source>
        <dbReference type="PROSITE" id="PS50280"/>
    </source>
</evidence>
<dbReference type="InterPro" id="IPR046341">
    <property type="entry name" value="SET_dom_sf"/>
</dbReference>
<feature type="chain" id="PRO_5042933061" evidence="1">
    <location>
        <begin position="19"/>
        <end position="439"/>
    </location>
</feature>
<feature type="domain" description="SET" evidence="2">
    <location>
        <begin position="128"/>
        <end position="276"/>
    </location>
</feature>
<dbReference type="Gene3D" id="1.25.40.10">
    <property type="entry name" value="Tetratricopeptide repeat domain"/>
    <property type="match status" value="1"/>
</dbReference>
<dbReference type="Gene3D" id="2.170.270.10">
    <property type="entry name" value="SET domain"/>
    <property type="match status" value="1"/>
</dbReference>
<organism evidence="3 4">
    <name type="scientific">Canariomyces notabilis</name>
    <dbReference type="NCBI Taxonomy" id="2074819"/>
    <lineage>
        <taxon>Eukaryota</taxon>
        <taxon>Fungi</taxon>
        <taxon>Dikarya</taxon>
        <taxon>Ascomycota</taxon>
        <taxon>Pezizomycotina</taxon>
        <taxon>Sordariomycetes</taxon>
        <taxon>Sordariomycetidae</taxon>
        <taxon>Sordariales</taxon>
        <taxon>Chaetomiaceae</taxon>
        <taxon>Canariomyces</taxon>
    </lineage>
</organism>
<evidence type="ECO:0000256" key="1">
    <source>
        <dbReference type="SAM" id="SignalP"/>
    </source>
</evidence>
<reference evidence="3" key="2">
    <citation type="submission" date="2023-05" db="EMBL/GenBank/DDBJ databases">
        <authorList>
            <consortium name="Lawrence Berkeley National Laboratory"/>
            <person name="Steindorff A."/>
            <person name="Hensen N."/>
            <person name="Bonometti L."/>
            <person name="Westerberg I."/>
            <person name="Brannstrom I.O."/>
            <person name="Guillou S."/>
            <person name="Cros-Aarteil S."/>
            <person name="Calhoun S."/>
            <person name="Haridas S."/>
            <person name="Kuo A."/>
            <person name="Mondo S."/>
            <person name="Pangilinan J."/>
            <person name="Riley R."/>
            <person name="Labutti K."/>
            <person name="Andreopoulos B."/>
            <person name="Lipzen A."/>
            <person name="Chen C."/>
            <person name="Yanf M."/>
            <person name="Daum C."/>
            <person name="Ng V."/>
            <person name="Clum A."/>
            <person name="Ohm R."/>
            <person name="Martin F."/>
            <person name="Silar P."/>
            <person name="Natvig D."/>
            <person name="Lalanne C."/>
            <person name="Gautier V."/>
            <person name="Ament-Velasquez S.L."/>
            <person name="Kruys A."/>
            <person name="Hutchinson M.I."/>
            <person name="Powell A.J."/>
            <person name="Barry K."/>
            <person name="Miller A.N."/>
            <person name="Grigoriev I.V."/>
            <person name="Debuchy R."/>
            <person name="Gladieux P."/>
            <person name="Thoren M.H."/>
            <person name="Johannesson H."/>
        </authorList>
    </citation>
    <scope>NUCLEOTIDE SEQUENCE</scope>
    <source>
        <strain evidence="3">CBS 508.74</strain>
    </source>
</reference>
<protein>
    <submittedName>
        <fullName evidence="3">SET domain-containing protein</fullName>
    </submittedName>
</protein>
<evidence type="ECO:0000313" key="3">
    <source>
        <dbReference type="EMBL" id="KAK4116155.1"/>
    </source>
</evidence>
<keyword evidence="4" id="KW-1185">Reference proteome</keyword>
<dbReference type="GeneID" id="89938378"/>
<dbReference type="InterPro" id="IPR053185">
    <property type="entry name" value="SET_domain_protein"/>
</dbReference>
<dbReference type="RefSeq" id="XP_064673725.1">
    <property type="nucleotide sequence ID" value="XM_064814253.1"/>
</dbReference>
<dbReference type="AlphaFoldDB" id="A0AAN6TLH7"/>
<dbReference type="InterPro" id="IPR001214">
    <property type="entry name" value="SET_dom"/>
</dbReference>
<dbReference type="Proteomes" id="UP001302812">
    <property type="component" value="Unassembled WGS sequence"/>
</dbReference>
<dbReference type="CDD" id="cd20071">
    <property type="entry name" value="SET_SMYD"/>
    <property type="match status" value="1"/>
</dbReference>
<gene>
    <name evidence="3" type="ORF">N656DRAFT_774356</name>
</gene>
<dbReference type="PROSITE" id="PS50280">
    <property type="entry name" value="SET"/>
    <property type="match status" value="1"/>
</dbReference>